<proteinExistence type="predicted"/>
<dbReference type="Proteomes" id="UP000886523">
    <property type="component" value="Unassembled WGS sequence"/>
</dbReference>
<protein>
    <submittedName>
        <fullName evidence="2">Uncharacterized protein</fullName>
    </submittedName>
</protein>
<feature type="region of interest" description="Disordered" evidence="1">
    <location>
        <begin position="145"/>
        <end position="165"/>
    </location>
</feature>
<name>A0A9P6E296_9AGAM</name>
<dbReference type="OrthoDB" id="10248475at2759"/>
<evidence type="ECO:0000313" key="2">
    <source>
        <dbReference type="EMBL" id="KAF9520643.1"/>
    </source>
</evidence>
<dbReference type="AlphaFoldDB" id="A0A9P6E296"/>
<sequence>MDARILSAPVLHVPDRTTFTVPNAGDRAIVYSFSAETPERRYPLLGFLPLRYQGRRSVQPAHREPNHPKAWRRDHVSASFFPFNDLRQTVLDDVAFPQEHLVSAESKISGYNLAAAETPVPRCIWTEHRVVHETLQYSKTCEAVTKNDRDSVQNDSESDPGESMPKVTGICPGCWGIYLQLVAIPG</sequence>
<evidence type="ECO:0000256" key="1">
    <source>
        <dbReference type="SAM" id="MobiDB-lite"/>
    </source>
</evidence>
<keyword evidence="3" id="KW-1185">Reference proteome</keyword>
<evidence type="ECO:0000313" key="3">
    <source>
        <dbReference type="Proteomes" id="UP000886523"/>
    </source>
</evidence>
<accession>A0A9P6E296</accession>
<gene>
    <name evidence="2" type="ORF">BS47DRAFT_1357448</name>
</gene>
<dbReference type="EMBL" id="MU128911">
    <property type="protein sequence ID" value="KAF9520643.1"/>
    <property type="molecule type" value="Genomic_DNA"/>
</dbReference>
<comment type="caution">
    <text evidence="2">The sequence shown here is derived from an EMBL/GenBank/DDBJ whole genome shotgun (WGS) entry which is preliminary data.</text>
</comment>
<organism evidence="2 3">
    <name type="scientific">Hydnum rufescens UP504</name>
    <dbReference type="NCBI Taxonomy" id="1448309"/>
    <lineage>
        <taxon>Eukaryota</taxon>
        <taxon>Fungi</taxon>
        <taxon>Dikarya</taxon>
        <taxon>Basidiomycota</taxon>
        <taxon>Agaricomycotina</taxon>
        <taxon>Agaricomycetes</taxon>
        <taxon>Cantharellales</taxon>
        <taxon>Hydnaceae</taxon>
        <taxon>Hydnum</taxon>
    </lineage>
</organism>
<reference evidence="2" key="1">
    <citation type="journal article" date="2020" name="Nat. Commun.">
        <title>Large-scale genome sequencing of mycorrhizal fungi provides insights into the early evolution of symbiotic traits.</title>
        <authorList>
            <person name="Miyauchi S."/>
            <person name="Kiss E."/>
            <person name="Kuo A."/>
            <person name="Drula E."/>
            <person name="Kohler A."/>
            <person name="Sanchez-Garcia M."/>
            <person name="Morin E."/>
            <person name="Andreopoulos B."/>
            <person name="Barry K.W."/>
            <person name="Bonito G."/>
            <person name="Buee M."/>
            <person name="Carver A."/>
            <person name="Chen C."/>
            <person name="Cichocki N."/>
            <person name="Clum A."/>
            <person name="Culley D."/>
            <person name="Crous P.W."/>
            <person name="Fauchery L."/>
            <person name="Girlanda M."/>
            <person name="Hayes R.D."/>
            <person name="Keri Z."/>
            <person name="LaButti K."/>
            <person name="Lipzen A."/>
            <person name="Lombard V."/>
            <person name="Magnuson J."/>
            <person name="Maillard F."/>
            <person name="Murat C."/>
            <person name="Nolan M."/>
            <person name="Ohm R.A."/>
            <person name="Pangilinan J."/>
            <person name="Pereira M.F."/>
            <person name="Perotto S."/>
            <person name="Peter M."/>
            <person name="Pfister S."/>
            <person name="Riley R."/>
            <person name="Sitrit Y."/>
            <person name="Stielow J.B."/>
            <person name="Szollosi G."/>
            <person name="Zifcakova L."/>
            <person name="Stursova M."/>
            <person name="Spatafora J.W."/>
            <person name="Tedersoo L."/>
            <person name="Vaario L.M."/>
            <person name="Yamada A."/>
            <person name="Yan M."/>
            <person name="Wang P."/>
            <person name="Xu J."/>
            <person name="Bruns T."/>
            <person name="Baldrian P."/>
            <person name="Vilgalys R."/>
            <person name="Dunand C."/>
            <person name="Henrissat B."/>
            <person name="Grigoriev I.V."/>
            <person name="Hibbett D."/>
            <person name="Nagy L.G."/>
            <person name="Martin F.M."/>
        </authorList>
    </citation>
    <scope>NUCLEOTIDE SEQUENCE</scope>
    <source>
        <strain evidence="2">UP504</strain>
    </source>
</reference>